<reference evidence="1 2" key="1">
    <citation type="submission" date="2021-06" db="EMBL/GenBank/DDBJ databases">
        <title>Caerostris extrusa draft genome.</title>
        <authorList>
            <person name="Kono N."/>
            <person name="Arakawa K."/>
        </authorList>
    </citation>
    <scope>NUCLEOTIDE SEQUENCE [LARGE SCALE GENOMIC DNA]</scope>
</reference>
<protein>
    <submittedName>
        <fullName evidence="1">Uncharacterized protein</fullName>
    </submittedName>
</protein>
<evidence type="ECO:0000313" key="1">
    <source>
        <dbReference type="EMBL" id="GIY98852.1"/>
    </source>
</evidence>
<proteinExistence type="predicted"/>
<evidence type="ECO:0000313" key="2">
    <source>
        <dbReference type="Proteomes" id="UP001054945"/>
    </source>
</evidence>
<name>A0AAV4XVT0_CAEEX</name>
<dbReference type="Proteomes" id="UP001054945">
    <property type="component" value="Unassembled WGS sequence"/>
</dbReference>
<sequence length="71" mass="8554">MECRYPTLRPHFQEYLHRPHLGSCSFFLEPRKGIPIPHRQEHFRFLFFKCVLGFEPGFPSSETQRSYLPTK</sequence>
<dbReference type="AlphaFoldDB" id="A0AAV4XVT0"/>
<comment type="caution">
    <text evidence="1">The sequence shown here is derived from an EMBL/GenBank/DDBJ whole genome shotgun (WGS) entry which is preliminary data.</text>
</comment>
<accession>A0AAV4XVT0</accession>
<organism evidence="1 2">
    <name type="scientific">Caerostris extrusa</name>
    <name type="common">Bark spider</name>
    <name type="synonym">Caerostris bankana</name>
    <dbReference type="NCBI Taxonomy" id="172846"/>
    <lineage>
        <taxon>Eukaryota</taxon>
        <taxon>Metazoa</taxon>
        <taxon>Ecdysozoa</taxon>
        <taxon>Arthropoda</taxon>
        <taxon>Chelicerata</taxon>
        <taxon>Arachnida</taxon>
        <taxon>Araneae</taxon>
        <taxon>Araneomorphae</taxon>
        <taxon>Entelegynae</taxon>
        <taxon>Araneoidea</taxon>
        <taxon>Araneidae</taxon>
        <taxon>Caerostris</taxon>
    </lineage>
</organism>
<dbReference type="EMBL" id="BPLR01018347">
    <property type="protein sequence ID" value="GIY98852.1"/>
    <property type="molecule type" value="Genomic_DNA"/>
</dbReference>
<gene>
    <name evidence="1" type="ORF">CEXT_426631</name>
</gene>
<keyword evidence="2" id="KW-1185">Reference proteome</keyword>